<protein>
    <submittedName>
        <fullName evidence="1">Uncharacterized protein</fullName>
    </submittedName>
</protein>
<sequence>MAEILIMYRKAQAARERAAKAGRTQGFGAIVGSMVPVVEMPKEIGCDEIKREEDWI</sequence>
<proteinExistence type="predicted"/>
<reference evidence="1" key="1">
    <citation type="journal article" date="2021" name="Proc. Natl. Acad. Sci. U.S.A.">
        <title>A Catalog of Tens of Thousands of Viruses from Human Metagenomes Reveals Hidden Associations with Chronic Diseases.</title>
        <authorList>
            <person name="Tisza M.J."/>
            <person name="Buck C.B."/>
        </authorList>
    </citation>
    <scope>NUCLEOTIDE SEQUENCE</scope>
    <source>
        <strain evidence="1">Ctshb19</strain>
    </source>
</reference>
<accession>A0A8S5UGQ7</accession>
<name>A0A8S5UGQ7_9CAUD</name>
<organism evidence="1">
    <name type="scientific">Myoviridae sp. ctshb19</name>
    <dbReference type="NCBI Taxonomy" id="2825194"/>
    <lineage>
        <taxon>Viruses</taxon>
        <taxon>Duplodnaviria</taxon>
        <taxon>Heunggongvirae</taxon>
        <taxon>Uroviricota</taxon>
        <taxon>Caudoviricetes</taxon>
    </lineage>
</organism>
<evidence type="ECO:0000313" key="1">
    <source>
        <dbReference type="EMBL" id="DAF93689.1"/>
    </source>
</evidence>
<dbReference type="EMBL" id="BK016086">
    <property type="protein sequence ID" value="DAF93689.1"/>
    <property type="molecule type" value="Genomic_DNA"/>
</dbReference>